<keyword evidence="5 7" id="KW-1133">Transmembrane helix</keyword>
<dbReference type="AlphaFoldDB" id="A0A0S7YCT8"/>
<dbReference type="SUPFAM" id="SSF50182">
    <property type="entry name" value="Sm-like ribonucleoproteins"/>
    <property type="match status" value="1"/>
</dbReference>
<dbReference type="InterPro" id="IPR049278">
    <property type="entry name" value="MS_channel_C"/>
</dbReference>
<feature type="domain" description="Mechanosensitive ion channel transmembrane helices 2/3" evidence="10">
    <location>
        <begin position="67"/>
        <end position="104"/>
    </location>
</feature>
<dbReference type="InterPro" id="IPR023408">
    <property type="entry name" value="MscS_beta-dom_sf"/>
</dbReference>
<dbReference type="GO" id="GO:0008381">
    <property type="term" value="F:mechanosensitive monoatomic ion channel activity"/>
    <property type="evidence" value="ECO:0007669"/>
    <property type="project" value="InterPro"/>
</dbReference>
<feature type="domain" description="Mechanosensitive ion channel MscS" evidence="8">
    <location>
        <begin position="105"/>
        <end position="169"/>
    </location>
</feature>
<dbReference type="PANTHER" id="PTHR30460:SF0">
    <property type="entry name" value="MODERATE CONDUCTANCE MECHANOSENSITIVE CHANNEL YBIO"/>
    <property type="match status" value="1"/>
</dbReference>
<dbReference type="Pfam" id="PF21082">
    <property type="entry name" value="MS_channel_3rd"/>
    <property type="match status" value="1"/>
</dbReference>
<dbReference type="PATRIC" id="fig|1703772.3.peg.1887"/>
<evidence type="ECO:0000259" key="8">
    <source>
        <dbReference type="Pfam" id="PF00924"/>
    </source>
</evidence>
<gene>
    <name evidence="11" type="ORF">AMJ52_06045</name>
</gene>
<dbReference type="InterPro" id="IPR010920">
    <property type="entry name" value="LSM_dom_sf"/>
</dbReference>
<evidence type="ECO:0008006" key="13">
    <source>
        <dbReference type="Google" id="ProtNLM"/>
    </source>
</evidence>
<dbReference type="GO" id="GO:0005886">
    <property type="term" value="C:plasma membrane"/>
    <property type="evidence" value="ECO:0007669"/>
    <property type="project" value="UniProtKB-SubCell"/>
</dbReference>
<dbReference type="SUPFAM" id="SSF82861">
    <property type="entry name" value="Mechanosensitive channel protein MscS (YggB), transmembrane region"/>
    <property type="match status" value="1"/>
</dbReference>
<protein>
    <recommendedName>
        <fullName evidence="13">Mechanosensitive ion channel family protein</fullName>
    </recommendedName>
</protein>
<dbReference type="Gene3D" id="2.30.30.60">
    <property type="match status" value="1"/>
</dbReference>
<name>A0A0S7YCT8_UNCT6</name>
<evidence type="ECO:0000256" key="2">
    <source>
        <dbReference type="ARBA" id="ARBA00008017"/>
    </source>
</evidence>
<keyword evidence="3" id="KW-1003">Cell membrane</keyword>
<dbReference type="PANTHER" id="PTHR30460">
    <property type="entry name" value="MODERATE CONDUCTANCE MECHANOSENSITIVE CHANNEL YBIO"/>
    <property type="match status" value="1"/>
</dbReference>
<evidence type="ECO:0000256" key="7">
    <source>
        <dbReference type="SAM" id="Phobius"/>
    </source>
</evidence>
<evidence type="ECO:0000259" key="9">
    <source>
        <dbReference type="Pfam" id="PF21082"/>
    </source>
</evidence>
<keyword evidence="6 7" id="KW-0472">Membrane</keyword>
<accession>A0A0S7YCT8</accession>
<dbReference type="Pfam" id="PF00924">
    <property type="entry name" value="MS_channel_2nd"/>
    <property type="match status" value="1"/>
</dbReference>
<feature type="transmembrane region" description="Helical" evidence="7">
    <location>
        <begin position="6"/>
        <end position="26"/>
    </location>
</feature>
<dbReference type="InterPro" id="IPR045276">
    <property type="entry name" value="YbiO_bact"/>
</dbReference>
<dbReference type="Gene3D" id="1.10.287.1260">
    <property type="match status" value="1"/>
</dbReference>
<evidence type="ECO:0000313" key="11">
    <source>
        <dbReference type="EMBL" id="KPJ72512.1"/>
    </source>
</evidence>
<dbReference type="EMBL" id="LJNI01000070">
    <property type="protein sequence ID" value="KPJ72512.1"/>
    <property type="molecule type" value="Genomic_DNA"/>
</dbReference>
<evidence type="ECO:0000313" key="12">
    <source>
        <dbReference type="Proteomes" id="UP000051012"/>
    </source>
</evidence>
<dbReference type="Proteomes" id="UP000051012">
    <property type="component" value="Unassembled WGS sequence"/>
</dbReference>
<dbReference type="Gene3D" id="3.30.70.100">
    <property type="match status" value="1"/>
</dbReference>
<evidence type="ECO:0000256" key="6">
    <source>
        <dbReference type="ARBA" id="ARBA00023136"/>
    </source>
</evidence>
<dbReference type="InterPro" id="IPR011014">
    <property type="entry name" value="MscS_channel_TM-2"/>
</dbReference>
<sequence>MIEWFKIHGLRILVIIIIGFVVYFIFQKVVPRIIRRTVTLQMKGKSQIEVQKRSKTVSRVMRNTIGILIGILVLFTILAEVGINIGPALASLGILGLAVGFGAQNLVKDIINGLFILIENPYGVGDVAKVAGITGLVEEINLRRTILRDLDGIVHYVPNGEINVASNFTKEFSRVNMNISVSYGENLDRVIKVINSICTKLAQEEQWKEKIIKIPQVLRIDALGDSGIDIKILGETQPIAQWDVMGELRKRIKDEFDRQGIEIPWPHMKVYFGNSIPDKK</sequence>
<dbReference type="InterPro" id="IPR011066">
    <property type="entry name" value="MscS_channel_C_sf"/>
</dbReference>
<proteinExistence type="inferred from homology"/>
<organism evidence="11 12">
    <name type="scientific">candidate division TA06 bacterium DG_78</name>
    <dbReference type="NCBI Taxonomy" id="1703772"/>
    <lineage>
        <taxon>Bacteria</taxon>
        <taxon>Bacteria division TA06</taxon>
    </lineage>
</organism>
<feature type="transmembrane region" description="Helical" evidence="7">
    <location>
        <begin position="60"/>
        <end position="79"/>
    </location>
</feature>
<dbReference type="SUPFAM" id="SSF82689">
    <property type="entry name" value="Mechanosensitive channel protein MscS (YggB), C-terminal domain"/>
    <property type="match status" value="1"/>
</dbReference>
<evidence type="ECO:0000259" key="10">
    <source>
        <dbReference type="Pfam" id="PF21088"/>
    </source>
</evidence>
<dbReference type="Pfam" id="PF21088">
    <property type="entry name" value="MS_channel_1st"/>
    <property type="match status" value="1"/>
</dbReference>
<feature type="domain" description="Mechanosensitive ion channel MscS C-terminal" evidence="9">
    <location>
        <begin position="175"/>
        <end position="263"/>
    </location>
</feature>
<evidence type="ECO:0000256" key="1">
    <source>
        <dbReference type="ARBA" id="ARBA00004651"/>
    </source>
</evidence>
<keyword evidence="4 7" id="KW-0812">Transmembrane</keyword>
<evidence type="ECO:0000256" key="3">
    <source>
        <dbReference type="ARBA" id="ARBA00022475"/>
    </source>
</evidence>
<comment type="subcellular location">
    <subcellularLocation>
        <location evidence="1">Cell membrane</location>
        <topology evidence="1">Multi-pass membrane protein</topology>
    </subcellularLocation>
</comment>
<dbReference type="InterPro" id="IPR006685">
    <property type="entry name" value="MscS_channel_2nd"/>
</dbReference>
<evidence type="ECO:0000256" key="4">
    <source>
        <dbReference type="ARBA" id="ARBA00022692"/>
    </source>
</evidence>
<evidence type="ECO:0000256" key="5">
    <source>
        <dbReference type="ARBA" id="ARBA00022989"/>
    </source>
</evidence>
<comment type="caution">
    <text evidence="11">The sequence shown here is derived from an EMBL/GenBank/DDBJ whole genome shotgun (WGS) entry which is preliminary data.</text>
</comment>
<comment type="similarity">
    <text evidence="2">Belongs to the MscS (TC 1.A.23) family.</text>
</comment>
<dbReference type="InterPro" id="IPR049142">
    <property type="entry name" value="MS_channel_1st"/>
</dbReference>
<reference evidence="11 12" key="1">
    <citation type="journal article" date="2015" name="Microbiome">
        <title>Genomic resolution of linkages in carbon, nitrogen, and sulfur cycling among widespread estuary sediment bacteria.</title>
        <authorList>
            <person name="Baker B.J."/>
            <person name="Lazar C.S."/>
            <person name="Teske A.P."/>
            <person name="Dick G.J."/>
        </authorList>
    </citation>
    <scope>NUCLEOTIDE SEQUENCE [LARGE SCALE GENOMIC DNA]</scope>
    <source>
        <strain evidence="11">DG_78</strain>
    </source>
</reference>